<keyword evidence="2" id="KW-0472">Membrane</keyword>
<dbReference type="RefSeq" id="WP_158081851.1">
    <property type="nucleotide sequence ID" value="NZ_MSZX01000025.1"/>
</dbReference>
<feature type="transmembrane region" description="Helical" evidence="2">
    <location>
        <begin position="55"/>
        <end position="74"/>
    </location>
</feature>
<evidence type="ECO:0000256" key="1">
    <source>
        <dbReference type="SAM" id="MobiDB-lite"/>
    </source>
</evidence>
<protein>
    <submittedName>
        <fullName evidence="3">Uncharacterized protein</fullName>
    </submittedName>
</protein>
<feature type="region of interest" description="Disordered" evidence="1">
    <location>
        <begin position="1"/>
        <end position="21"/>
    </location>
</feature>
<evidence type="ECO:0000313" key="4">
    <source>
        <dbReference type="Proteomes" id="UP000190188"/>
    </source>
</evidence>
<keyword evidence="4" id="KW-1185">Reference proteome</keyword>
<sequence length="558" mass="63350">MYPIRENEMKERLQQSDEQTPDYETMWSHIERRVAAHKAHHTHPSTARRSASRKWAPAAIVLACCLTISVPVFAGVKINWNNLFGTQIVHTALENGIGQQYDLSKTQSGVTMNLHGVVTDNDQMKILVSLDVPNMPEFEAVAMESTLLSEDGKDAKPIYGYYSKDKDSGKLLGMYTLDDTLKEKRKDYHLNAKDLVFYQSASIPVRWKGELKQKLDLSSKEYPGLTVQSIIQDHDKVAIRYTITTAIPRDQANRRDPNLEITFQGKVVKAVSRTLLPSEGNEMLMENVYPISEDQLENASWGLSYLSDVQRIDGTWDFHYTADGKKANEAIHTQPLTPDAKLIEHSAISLQKLIVAPLSIKIPFERVGEPNLWANLGDVSFNKIALQVGDQTIDGWYQTTQNERNERNGEYFRFDTPGWYQEWSGVPMKLILKDPIVLKRDTSKNWITLQTPGKTKQHAAVQLPEGFDIQYTYYFEGDDLVVESDSSSPIFYALSQSVLRLNGDDKQILPEYRPSGPNAIGKKIEHYKDIPRDAAIEINPGIYLYRDPSREATIQIQP</sequence>
<name>A0A1T2X011_9BACL</name>
<dbReference type="Proteomes" id="UP000190188">
    <property type="component" value="Unassembled WGS sequence"/>
</dbReference>
<dbReference type="EMBL" id="MSZX01000025">
    <property type="protein sequence ID" value="OPA72933.1"/>
    <property type="molecule type" value="Genomic_DNA"/>
</dbReference>
<dbReference type="AlphaFoldDB" id="A0A1T2X011"/>
<reference evidence="3 4" key="1">
    <citation type="submission" date="2017-01" db="EMBL/GenBank/DDBJ databases">
        <title>Genome analysis of Paenibacillus selenitrireducens ES3-24.</title>
        <authorList>
            <person name="Xu D."/>
            <person name="Yao R."/>
            <person name="Zheng S."/>
        </authorList>
    </citation>
    <scope>NUCLEOTIDE SEQUENCE [LARGE SCALE GENOMIC DNA]</scope>
    <source>
        <strain evidence="3 4">ES3-24</strain>
    </source>
</reference>
<keyword evidence="2" id="KW-1133">Transmembrane helix</keyword>
<accession>A0A1T2X011</accession>
<gene>
    <name evidence="3" type="ORF">BVG16_31235</name>
</gene>
<proteinExistence type="predicted"/>
<dbReference type="OrthoDB" id="2770170at2"/>
<comment type="caution">
    <text evidence="3">The sequence shown here is derived from an EMBL/GenBank/DDBJ whole genome shotgun (WGS) entry which is preliminary data.</text>
</comment>
<evidence type="ECO:0000256" key="2">
    <source>
        <dbReference type="SAM" id="Phobius"/>
    </source>
</evidence>
<keyword evidence="2" id="KW-0812">Transmembrane</keyword>
<evidence type="ECO:0000313" key="3">
    <source>
        <dbReference type="EMBL" id="OPA72933.1"/>
    </source>
</evidence>
<feature type="compositionally biased region" description="Basic and acidic residues" evidence="1">
    <location>
        <begin position="1"/>
        <end position="15"/>
    </location>
</feature>
<organism evidence="3 4">
    <name type="scientific">Paenibacillus selenitireducens</name>
    <dbReference type="NCBI Taxonomy" id="1324314"/>
    <lineage>
        <taxon>Bacteria</taxon>
        <taxon>Bacillati</taxon>
        <taxon>Bacillota</taxon>
        <taxon>Bacilli</taxon>
        <taxon>Bacillales</taxon>
        <taxon>Paenibacillaceae</taxon>
        <taxon>Paenibacillus</taxon>
    </lineage>
</organism>
<dbReference type="STRING" id="1324314.BVG16_31235"/>